<dbReference type="InterPro" id="IPR037181">
    <property type="entry name" value="SUFU_N"/>
</dbReference>
<proteinExistence type="predicted"/>
<accession>A0A2T4UGT0</accession>
<dbReference type="OrthoDB" id="4827574at2"/>
<dbReference type="Proteomes" id="UP000240739">
    <property type="component" value="Unassembled WGS sequence"/>
</dbReference>
<comment type="caution">
    <text evidence="2">The sequence shown here is derived from an EMBL/GenBank/DDBJ whole genome shotgun (WGS) entry which is preliminary data.</text>
</comment>
<dbReference type="SUPFAM" id="SSF103359">
    <property type="entry name" value="Suppressor of Fused, N-terminal domain"/>
    <property type="match status" value="1"/>
</dbReference>
<dbReference type="Pfam" id="PF05076">
    <property type="entry name" value="SUFU"/>
    <property type="match status" value="1"/>
</dbReference>
<evidence type="ECO:0000259" key="1">
    <source>
        <dbReference type="Pfam" id="PF05076"/>
    </source>
</evidence>
<sequence length="244" mass="27071">MGDDGQRIYRYEQRTDRDLEPAPGDDATIAAVGAHLERHIGPVETVFHEIVSDLVHVDIHMVLPAPDRPYAALMTSGMSDRPMTLPAELDGELSPHAEICLLLPPDWPLDEDAWQDERHYWPIRWMKVLARFPHEYDSWLGAWHTMPNGDPPDPVAPGSPFVGVMLAPPLTPPPEFGTLELPDGRVVTVLTFLPLHADEMELKVRSGADPLLEALDAAGVGDVLDGARPSALGGRRRRGLFRRR</sequence>
<gene>
    <name evidence="2" type="ORF">C7Y72_01510</name>
</gene>
<protein>
    <recommendedName>
        <fullName evidence="1">Suppressor of fused-like domain-containing protein</fullName>
    </recommendedName>
</protein>
<dbReference type="AlphaFoldDB" id="A0A2T4UGT0"/>
<evidence type="ECO:0000313" key="3">
    <source>
        <dbReference type="Proteomes" id="UP000240739"/>
    </source>
</evidence>
<evidence type="ECO:0000313" key="2">
    <source>
        <dbReference type="EMBL" id="PTL58419.1"/>
    </source>
</evidence>
<dbReference type="InterPro" id="IPR020941">
    <property type="entry name" value="SUFU-like_domain"/>
</dbReference>
<name>A0A2T4UGT0_9ACTN</name>
<dbReference type="EMBL" id="PYYB01000001">
    <property type="protein sequence ID" value="PTL58419.1"/>
    <property type="molecule type" value="Genomic_DNA"/>
</dbReference>
<organism evidence="2 3">
    <name type="scientific">Paraconexibacter algicola</name>
    <dbReference type="NCBI Taxonomy" id="2133960"/>
    <lineage>
        <taxon>Bacteria</taxon>
        <taxon>Bacillati</taxon>
        <taxon>Actinomycetota</taxon>
        <taxon>Thermoleophilia</taxon>
        <taxon>Solirubrobacterales</taxon>
        <taxon>Paraconexibacteraceae</taxon>
        <taxon>Paraconexibacter</taxon>
    </lineage>
</organism>
<feature type="domain" description="Suppressor of fused-like" evidence="1">
    <location>
        <begin position="55"/>
        <end position="228"/>
    </location>
</feature>
<keyword evidence="3" id="KW-1185">Reference proteome</keyword>
<reference evidence="2 3" key="1">
    <citation type="submission" date="2018-03" db="EMBL/GenBank/DDBJ databases">
        <title>Aquarubrobacter algicola gen. nov., sp. nov., a novel actinobacterium isolated from shallow eutrophic lake during the end of cyanobacterial harmful algal blooms.</title>
        <authorList>
            <person name="Chun S.J."/>
        </authorList>
    </citation>
    <scope>NUCLEOTIDE SEQUENCE [LARGE SCALE GENOMIC DNA]</scope>
    <source>
        <strain evidence="2 3">Seoho-28</strain>
    </source>
</reference>
<dbReference type="RefSeq" id="WP_107566857.1">
    <property type="nucleotide sequence ID" value="NZ_PYYB01000001.1"/>
</dbReference>